<comment type="caution">
    <text evidence="1">The sequence shown here is derived from an EMBL/GenBank/DDBJ whole genome shotgun (WGS) entry which is preliminary data.</text>
</comment>
<keyword evidence="2" id="KW-1185">Reference proteome</keyword>
<gene>
    <name evidence="1" type="ORF">GGR02_002412</name>
</gene>
<name>A0A840DSR8_9BACL</name>
<dbReference type="EMBL" id="JACIDE010000018">
    <property type="protein sequence ID" value="MBB4074645.1"/>
    <property type="molecule type" value="Genomic_DNA"/>
</dbReference>
<reference evidence="1 2" key="1">
    <citation type="submission" date="2020-08" db="EMBL/GenBank/DDBJ databases">
        <title>Genomic Encyclopedia of Type Strains, Phase IV (KMG-IV): sequencing the most valuable type-strain genomes for metagenomic binning, comparative biology and taxonomic classification.</title>
        <authorList>
            <person name="Goeker M."/>
        </authorList>
    </citation>
    <scope>NUCLEOTIDE SEQUENCE [LARGE SCALE GENOMIC DNA]</scope>
    <source>
        <strain evidence="1 2">DSM 17075</strain>
    </source>
</reference>
<proteinExistence type="predicted"/>
<evidence type="ECO:0000313" key="1">
    <source>
        <dbReference type="EMBL" id="MBB4074645.1"/>
    </source>
</evidence>
<accession>A0A840DSR8</accession>
<sequence length="56" mass="6394">MNKDMIVKLLLLQVIIADQRLQYAIIETSDMYEKAFADGVIAACEFFEEALEHIMG</sequence>
<dbReference type="AlphaFoldDB" id="A0A840DSR8"/>
<dbReference type="RefSeq" id="WP_183185100.1">
    <property type="nucleotide sequence ID" value="NZ_BMNP01000018.1"/>
</dbReference>
<protein>
    <submittedName>
        <fullName evidence="1">Uncharacterized protein</fullName>
    </submittedName>
</protein>
<organism evidence="1 2">
    <name type="scientific">Anoxybacteroides voinovskiense</name>
    <dbReference type="NCBI Taxonomy" id="230470"/>
    <lineage>
        <taxon>Bacteria</taxon>
        <taxon>Bacillati</taxon>
        <taxon>Bacillota</taxon>
        <taxon>Bacilli</taxon>
        <taxon>Bacillales</taxon>
        <taxon>Anoxybacillaceae</taxon>
        <taxon>Anoxybacteroides</taxon>
    </lineage>
</organism>
<dbReference type="Proteomes" id="UP000559598">
    <property type="component" value="Unassembled WGS sequence"/>
</dbReference>
<evidence type="ECO:0000313" key="2">
    <source>
        <dbReference type="Proteomes" id="UP000559598"/>
    </source>
</evidence>